<dbReference type="GO" id="GO:0006915">
    <property type="term" value="P:apoptotic process"/>
    <property type="evidence" value="ECO:0007669"/>
    <property type="project" value="UniProtKB-KW"/>
</dbReference>
<feature type="compositionally biased region" description="Pro residues" evidence="13">
    <location>
        <begin position="800"/>
        <end position="811"/>
    </location>
</feature>
<comment type="subcellular location">
    <subcellularLocation>
        <location evidence="2">Cytoplasm</location>
    </subcellularLocation>
    <subcellularLocation>
        <location evidence="1">Nucleus</location>
    </subcellularLocation>
</comment>
<feature type="transmembrane region" description="Helical" evidence="14">
    <location>
        <begin position="422"/>
        <end position="447"/>
    </location>
</feature>
<feature type="compositionally biased region" description="Basic and acidic residues" evidence="13">
    <location>
        <begin position="126"/>
        <end position="140"/>
    </location>
</feature>
<feature type="transmembrane region" description="Helical" evidence="14">
    <location>
        <begin position="459"/>
        <end position="480"/>
    </location>
</feature>
<feature type="transmembrane region" description="Helical" evidence="14">
    <location>
        <begin position="513"/>
        <end position="537"/>
    </location>
</feature>
<dbReference type="InterPro" id="IPR019787">
    <property type="entry name" value="Znf_PHD-finger"/>
</dbReference>
<evidence type="ECO:0000256" key="5">
    <source>
        <dbReference type="ARBA" id="ARBA00022703"/>
    </source>
</evidence>
<keyword evidence="6" id="KW-0479">Metal-binding</keyword>
<evidence type="ECO:0000256" key="8">
    <source>
        <dbReference type="ARBA" id="ARBA00022771"/>
    </source>
</evidence>
<dbReference type="Proteomes" id="UP000694553">
    <property type="component" value="Unassembled WGS sequence"/>
</dbReference>
<protein>
    <submittedName>
        <fullName evidence="15">Double PHD fingers 2</fullName>
    </submittedName>
</protein>
<dbReference type="CDD" id="cd15691">
    <property type="entry name" value="PHD1_DPF2_like"/>
    <property type="match status" value="1"/>
</dbReference>
<feature type="region of interest" description="Disordered" evidence="13">
    <location>
        <begin position="687"/>
        <end position="748"/>
    </location>
</feature>
<evidence type="ECO:0000256" key="2">
    <source>
        <dbReference type="ARBA" id="ARBA00004496"/>
    </source>
</evidence>
<feature type="region of interest" description="Disordered" evidence="13">
    <location>
        <begin position="777"/>
        <end position="820"/>
    </location>
</feature>
<dbReference type="FunFam" id="3.30.40.10:FF:000005">
    <property type="entry name" value="zinc finger protein isoform X1"/>
    <property type="match status" value="1"/>
</dbReference>
<dbReference type="InterPro" id="IPR013087">
    <property type="entry name" value="Znf_C2H2_type"/>
</dbReference>
<dbReference type="Pfam" id="PF00628">
    <property type="entry name" value="PHD"/>
    <property type="match status" value="1"/>
</dbReference>
<dbReference type="InterPro" id="IPR025750">
    <property type="entry name" value="DPF1-3_N"/>
</dbReference>
<keyword evidence="8" id="KW-0863">Zinc-finger</keyword>
<dbReference type="InterPro" id="IPR013083">
    <property type="entry name" value="Znf_RING/FYVE/PHD"/>
</dbReference>
<keyword evidence="14" id="KW-1133">Transmembrane helix</keyword>
<evidence type="ECO:0000256" key="7">
    <source>
        <dbReference type="ARBA" id="ARBA00022737"/>
    </source>
</evidence>
<dbReference type="PROSITE" id="PS00028">
    <property type="entry name" value="ZINC_FINGER_C2H2_1"/>
    <property type="match status" value="1"/>
</dbReference>
<dbReference type="InterPro" id="IPR036236">
    <property type="entry name" value="Znf_C2H2_sf"/>
</dbReference>
<evidence type="ECO:0000313" key="16">
    <source>
        <dbReference type="Proteomes" id="UP000694553"/>
    </source>
</evidence>
<keyword evidence="16" id="KW-1185">Reference proteome</keyword>
<dbReference type="SMART" id="SM00249">
    <property type="entry name" value="PHD"/>
    <property type="match status" value="1"/>
</dbReference>
<keyword evidence="5" id="KW-0053">Apoptosis</keyword>
<evidence type="ECO:0000313" key="15">
    <source>
        <dbReference type="Ensembl" id="ENSCMUP00000029715.1"/>
    </source>
</evidence>
<feature type="compositionally biased region" description="Gly residues" evidence="13">
    <location>
        <begin position="782"/>
        <end position="797"/>
    </location>
</feature>
<feature type="compositionally biased region" description="Basic and acidic residues" evidence="13">
    <location>
        <begin position="253"/>
        <end position="263"/>
    </location>
</feature>
<sequence>MAAVVQNVVKLLGEQYYRDAMEQCHSYNARLCAERSVRLPFLDSQTGVAQSNCYIWMEKRHRGPGLAAGQLYSYPARRWRKKRRAHPPEDPRLSFPSIKPDTEQTLKKEGLISQDGSSLEALLRTDPLEKRSLPDPRMDDDSLGEFPVTNSRARKRILEPDDFLDDLDDEDYEEDTPKRRGKGKAKGKGVGGARKKLDAAILEDRDKPYACDICGKRYKNRPGLSYHYAHSHLAEEEGDDKDDSQPPTPVSQRSEEQKSKKGPDGLALPNNYCDFCLGDSKINKKTGQPEELVSCSDCGRSGHPSCLQFTPVMMAAVKTYRWQCIECKCCNICGTSENDGAGAATSAWTCSRRRRRFTRTRTAPDPALPPPPPHPHPLLILTPSALGPLPFFPSFFGSFSLLYLLFFLFFPFYFLYFHFLGVLFISLFCLLFSFGSFCPLIFFFFLSFSSFFGSVLIPFYPLLFSFIFLFFCFVLFPFFALFSFSSIFLFFGIFSLVFNFLFSLFYFCSFFFFFNFLFSFFIFSFFSFFPFFSFFLLFPFPSLFFLSPLFILGCFFFLISSIPFISPLFSSLFFILGPFFPFSSPPSIFGWIPLIPGFQGPFSPPPTPPGDFWGDFHPFHPPSSQDFTPKLTHSPSRRRGCQTLPFPPFFFGNSGAVLGLFLPFLEGRFFLLRFLFPFPPFLSRPHPPKGCSQPLPHPHEALPLPHPLRPPPNGAKSPDLGIPPRPSPAGSERGKTPQFWGFPLAPPPPPPRVGFGVREGGGGVEVGILGGGKSPFCPQNAAGGGGRGRGRGCGAGGTPRNPPNPPSPKFRPLPGSRGLNVPVFLKNTKINGL</sequence>
<name>A0A8U7NBH3_CORMO</name>
<evidence type="ECO:0000256" key="11">
    <source>
        <dbReference type="ARBA" id="ARBA00023163"/>
    </source>
</evidence>
<feature type="region of interest" description="Disordered" evidence="13">
    <location>
        <begin position="165"/>
        <end position="194"/>
    </location>
</feature>
<keyword evidence="14" id="KW-0472">Membrane</keyword>
<feature type="transmembrane region" description="Helical" evidence="14">
    <location>
        <begin position="487"/>
        <end position="507"/>
    </location>
</feature>
<keyword evidence="12" id="KW-0539">Nucleus</keyword>
<dbReference type="GO" id="GO:0008270">
    <property type="term" value="F:zinc ion binding"/>
    <property type="evidence" value="ECO:0007669"/>
    <property type="project" value="UniProtKB-KW"/>
</dbReference>
<dbReference type="AlphaFoldDB" id="A0A8U7NBH3"/>
<dbReference type="PROSITE" id="PS50016">
    <property type="entry name" value="ZF_PHD_2"/>
    <property type="match status" value="1"/>
</dbReference>
<dbReference type="SUPFAM" id="SSF57667">
    <property type="entry name" value="beta-beta-alpha zinc fingers"/>
    <property type="match status" value="1"/>
</dbReference>
<dbReference type="Pfam" id="PF14051">
    <property type="entry name" value="DPF1-3_N"/>
    <property type="match status" value="1"/>
</dbReference>
<dbReference type="FunFam" id="3.30.160.60:FF:003699">
    <property type="entry name" value="D4, zinc and double PHD fingers family 1"/>
    <property type="match status" value="1"/>
</dbReference>
<dbReference type="InterPro" id="IPR011011">
    <property type="entry name" value="Znf_FYVE_PHD"/>
</dbReference>
<feature type="transmembrane region" description="Helical" evidence="14">
    <location>
        <begin position="391"/>
        <end position="415"/>
    </location>
</feature>
<feature type="region of interest" description="Disordered" evidence="13">
    <location>
        <begin position="234"/>
        <end position="266"/>
    </location>
</feature>
<dbReference type="SMART" id="SM00355">
    <property type="entry name" value="ZnF_C2H2"/>
    <property type="match status" value="1"/>
</dbReference>
<evidence type="ECO:0000256" key="13">
    <source>
        <dbReference type="SAM" id="MobiDB-lite"/>
    </source>
</evidence>
<dbReference type="InterPro" id="IPR001965">
    <property type="entry name" value="Znf_PHD"/>
</dbReference>
<evidence type="ECO:0000256" key="1">
    <source>
        <dbReference type="ARBA" id="ARBA00004123"/>
    </source>
</evidence>
<dbReference type="PROSITE" id="PS50157">
    <property type="entry name" value="ZINC_FINGER_C2H2_2"/>
    <property type="match status" value="1"/>
</dbReference>
<reference evidence="15" key="2">
    <citation type="submission" date="2025-08" db="UniProtKB">
        <authorList>
            <consortium name="Ensembl"/>
        </authorList>
    </citation>
    <scope>IDENTIFICATION</scope>
</reference>
<reference evidence="16" key="1">
    <citation type="submission" date="2019-10" db="EMBL/GenBank/DDBJ databases">
        <title>Corvus moneduloides (New Caledonian crow) genome, bCorMon1, primary haplotype.</title>
        <authorList>
            <person name="Rutz C."/>
            <person name="Fungtammasan C."/>
            <person name="Mountcastle J."/>
            <person name="Formenti G."/>
            <person name="Chow W."/>
            <person name="Howe K."/>
            <person name="Steele M.P."/>
            <person name="Fernandes J."/>
            <person name="Gilbert M.T.P."/>
            <person name="Fedrigo O."/>
            <person name="Jarvis E.D."/>
            <person name="Gemmell N."/>
        </authorList>
    </citation>
    <scope>NUCLEOTIDE SEQUENCE [LARGE SCALE GENOMIC DNA]</scope>
</reference>
<dbReference type="PANTHER" id="PTHR45888:SF7">
    <property type="entry name" value="ZINC FINGER PROTEIN UBI-D4"/>
    <property type="match status" value="1"/>
</dbReference>
<dbReference type="GO" id="GO:0007399">
    <property type="term" value="P:nervous system development"/>
    <property type="evidence" value="ECO:0007669"/>
    <property type="project" value="TreeGrafter"/>
</dbReference>
<evidence type="ECO:0000256" key="3">
    <source>
        <dbReference type="ARBA" id="ARBA00010539"/>
    </source>
</evidence>
<feature type="region of interest" description="Disordered" evidence="13">
    <location>
        <begin position="117"/>
        <end position="147"/>
    </location>
</feature>
<feature type="compositionally biased region" description="Pro residues" evidence="13">
    <location>
        <begin position="704"/>
        <end position="713"/>
    </location>
</feature>
<dbReference type="SUPFAM" id="SSF57903">
    <property type="entry name" value="FYVE/PHD zinc finger"/>
    <property type="match status" value="1"/>
</dbReference>
<keyword evidence="11" id="KW-0804">Transcription</keyword>
<feature type="region of interest" description="Disordered" evidence="13">
    <location>
        <begin position="80"/>
        <end position="104"/>
    </location>
</feature>
<evidence type="ECO:0000256" key="12">
    <source>
        <dbReference type="ARBA" id="ARBA00023242"/>
    </source>
</evidence>
<feature type="compositionally biased region" description="Acidic residues" evidence="13">
    <location>
        <begin position="165"/>
        <end position="174"/>
    </location>
</feature>
<gene>
    <name evidence="15" type="primary">DPF2</name>
</gene>
<accession>A0A8U7NBH3</accession>
<evidence type="ECO:0000256" key="4">
    <source>
        <dbReference type="ARBA" id="ARBA00022490"/>
    </source>
</evidence>
<keyword evidence="4" id="KW-0963">Cytoplasm</keyword>
<dbReference type="GO" id="GO:0071565">
    <property type="term" value="C:nBAF complex"/>
    <property type="evidence" value="ECO:0007669"/>
    <property type="project" value="TreeGrafter"/>
</dbReference>
<evidence type="ECO:0000256" key="9">
    <source>
        <dbReference type="ARBA" id="ARBA00022833"/>
    </source>
</evidence>
<feature type="transmembrane region" description="Helical" evidence="14">
    <location>
        <begin position="549"/>
        <end position="576"/>
    </location>
</feature>
<reference evidence="15" key="3">
    <citation type="submission" date="2025-09" db="UniProtKB">
        <authorList>
            <consortium name="Ensembl"/>
        </authorList>
    </citation>
    <scope>IDENTIFICATION</scope>
</reference>
<dbReference type="Ensembl" id="ENSCMUT00000037525.1">
    <property type="protein sequence ID" value="ENSCMUP00000029715.1"/>
    <property type="gene ID" value="ENSCMUG00000017947.1"/>
</dbReference>
<comment type="similarity">
    <text evidence="3">Belongs to the requiem/DPF family.</text>
</comment>
<organism evidence="15 16">
    <name type="scientific">Corvus moneduloides</name>
    <name type="common">New Caledonian crow</name>
    <dbReference type="NCBI Taxonomy" id="1196302"/>
    <lineage>
        <taxon>Eukaryota</taxon>
        <taxon>Metazoa</taxon>
        <taxon>Chordata</taxon>
        <taxon>Craniata</taxon>
        <taxon>Vertebrata</taxon>
        <taxon>Euteleostomi</taxon>
        <taxon>Archelosauria</taxon>
        <taxon>Archosauria</taxon>
        <taxon>Dinosauria</taxon>
        <taxon>Saurischia</taxon>
        <taxon>Theropoda</taxon>
        <taxon>Coelurosauria</taxon>
        <taxon>Aves</taxon>
        <taxon>Neognathae</taxon>
        <taxon>Neoaves</taxon>
        <taxon>Telluraves</taxon>
        <taxon>Australaves</taxon>
        <taxon>Passeriformes</taxon>
        <taxon>Corvoidea</taxon>
        <taxon>Corvidae</taxon>
        <taxon>Corvus</taxon>
    </lineage>
</organism>
<keyword evidence="9" id="KW-0862">Zinc</keyword>
<evidence type="ECO:0000256" key="6">
    <source>
        <dbReference type="ARBA" id="ARBA00022723"/>
    </source>
</evidence>
<keyword evidence="10" id="KW-0805">Transcription regulation</keyword>
<keyword evidence="14" id="KW-0812">Transmembrane</keyword>
<dbReference type="Gene3D" id="3.30.40.10">
    <property type="entry name" value="Zinc/RING finger domain, C3HC4 (zinc finger)"/>
    <property type="match status" value="1"/>
</dbReference>
<evidence type="ECO:0000256" key="14">
    <source>
        <dbReference type="SAM" id="Phobius"/>
    </source>
</evidence>
<dbReference type="GO" id="GO:0005737">
    <property type="term" value="C:cytoplasm"/>
    <property type="evidence" value="ECO:0007669"/>
    <property type="project" value="UniProtKB-SubCell"/>
</dbReference>
<keyword evidence="7" id="KW-0677">Repeat</keyword>
<evidence type="ECO:0000256" key="10">
    <source>
        <dbReference type="ARBA" id="ARBA00023015"/>
    </source>
</evidence>
<dbReference type="PANTHER" id="PTHR45888">
    <property type="entry name" value="HL01030P-RELATED"/>
    <property type="match status" value="1"/>
</dbReference>
<proteinExistence type="inferred from homology"/>